<feature type="binding site" evidence="8">
    <location>
        <position position="496"/>
    </location>
    <ligand>
        <name>Mg(2+)</name>
        <dbReference type="ChEBI" id="CHEBI:18420"/>
    </ligand>
</feature>
<dbReference type="Pfam" id="PF04997">
    <property type="entry name" value="RNA_pol_Rpb1_1"/>
    <property type="match status" value="1"/>
</dbReference>
<evidence type="ECO:0000256" key="6">
    <source>
        <dbReference type="ARBA" id="ARBA00023163"/>
    </source>
</evidence>
<dbReference type="EMBL" id="GU191334">
    <property type="protein sequence ID" value="ADA63593.1"/>
    <property type="molecule type" value="Genomic_DNA"/>
</dbReference>
<reference evidence="11" key="1">
    <citation type="journal article" date="2010" name="BMC Evol. Biol.">
        <title>Complete plastome sequences of Equisetum arvense and Isoetes flaccida: implications for phylogeny and plastid genome evolution of early land plant lineages.</title>
        <authorList>
            <person name="Karol K.G."/>
            <person name="Arumuganathan K."/>
            <person name="Boore J.L."/>
            <person name="Duffy A.M."/>
            <person name="Everett K.D."/>
            <person name="Hall J.D."/>
            <person name="Hansen S.K."/>
            <person name="Kuehl J.V."/>
            <person name="Mandoli D.F."/>
            <person name="Mishler B.D."/>
            <person name="Olmstead R.G."/>
            <person name="Renzaglia K.S."/>
            <person name="Wolf P.G."/>
        </authorList>
    </citation>
    <scope>NUCLEOTIDE SEQUENCE [LARGE SCALE GENOMIC DNA]</scope>
</reference>
<dbReference type="GO" id="GO:0000287">
    <property type="term" value="F:magnesium ion binding"/>
    <property type="evidence" value="ECO:0007669"/>
    <property type="project" value="UniProtKB-UniRule"/>
</dbReference>
<dbReference type="InterPro" id="IPR042102">
    <property type="entry name" value="RNA_pol_Rpb1_3_sf"/>
</dbReference>
<dbReference type="InterPro" id="IPR006592">
    <property type="entry name" value="RNA_pol_N"/>
</dbReference>
<feature type="binding site" evidence="8">
    <location>
        <position position="87"/>
    </location>
    <ligand>
        <name>Zn(2+)</name>
        <dbReference type="ChEBI" id="CHEBI:29105"/>
    </ligand>
</feature>
<geneLocation type="chloroplast" evidence="11"/>
<gene>
    <name evidence="8 11" type="primary">rpoC1</name>
</gene>
<feature type="binding site" evidence="8">
    <location>
        <position position="69"/>
    </location>
    <ligand>
        <name>Zn(2+)</name>
        <dbReference type="ChEBI" id="CHEBI:29105"/>
    </ligand>
</feature>
<feature type="binding site" evidence="8">
    <location>
        <position position="494"/>
    </location>
    <ligand>
        <name>Mg(2+)</name>
        <dbReference type="ChEBI" id="CHEBI:18420"/>
    </ligand>
</feature>
<feature type="domain" description="RNA polymerase N-terminal" evidence="10">
    <location>
        <begin position="267"/>
        <end position="548"/>
    </location>
</feature>
<dbReference type="Gene3D" id="1.10.274.100">
    <property type="entry name" value="RNA polymerase Rpb1, domain 3"/>
    <property type="match status" value="1"/>
</dbReference>
<dbReference type="RefSeq" id="YP_004021794.1">
    <property type="nucleotide sequence ID" value="NC_014699.1"/>
</dbReference>
<dbReference type="InterPro" id="IPR007080">
    <property type="entry name" value="RNA_pol_Rpb1_1"/>
</dbReference>
<comment type="similarity">
    <text evidence="2 8">Belongs to the RNA polymerase beta' chain family. RpoC1 subfamily.</text>
</comment>
<comment type="catalytic activity">
    <reaction evidence="7 8 9">
        <text>RNA(n) + a ribonucleoside 5'-triphosphate = RNA(n+1) + diphosphate</text>
        <dbReference type="Rhea" id="RHEA:21248"/>
        <dbReference type="Rhea" id="RHEA-COMP:14527"/>
        <dbReference type="Rhea" id="RHEA-COMP:17342"/>
        <dbReference type="ChEBI" id="CHEBI:33019"/>
        <dbReference type="ChEBI" id="CHEBI:61557"/>
        <dbReference type="ChEBI" id="CHEBI:140395"/>
        <dbReference type="EC" id="2.7.7.6"/>
    </reaction>
</comment>
<dbReference type="InterPro" id="IPR007066">
    <property type="entry name" value="RNA_pol_Rpb1_3"/>
</dbReference>
<keyword evidence="8" id="KW-0460">Magnesium</keyword>
<name>E3T2V5_EQUAR</name>
<evidence type="ECO:0000256" key="4">
    <source>
        <dbReference type="ARBA" id="ARBA00022679"/>
    </source>
</evidence>
<dbReference type="InterPro" id="IPR044893">
    <property type="entry name" value="RNA_pol_Rpb1_clamp_domain"/>
</dbReference>
<dbReference type="HAMAP" id="MF_01323">
    <property type="entry name" value="RNApol_bact_RpoC1"/>
    <property type="match status" value="1"/>
</dbReference>
<keyword evidence="11" id="KW-0150">Chloroplast</keyword>
<keyword evidence="5 8" id="KW-0548">Nucleotidyltransferase</keyword>
<comment type="subcellular location">
    <subcellularLocation>
        <location evidence="8">Plastid</location>
        <location evidence="8">Chloroplast</location>
    </subcellularLocation>
</comment>
<dbReference type="EC" id="2.7.7.6" evidence="8"/>
<feature type="binding site" evidence="8">
    <location>
        <position position="90"/>
    </location>
    <ligand>
        <name>Zn(2+)</name>
        <dbReference type="ChEBI" id="CHEBI:29105"/>
    </ligand>
</feature>
<dbReference type="GO" id="GO:0009507">
    <property type="term" value="C:chloroplast"/>
    <property type="evidence" value="ECO:0007669"/>
    <property type="project" value="UniProtKB-SubCell"/>
</dbReference>
<dbReference type="Gene3D" id="1.10.40.90">
    <property type="match status" value="1"/>
</dbReference>
<evidence type="ECO:0000256" key="5">
    <source>
        <dbReference type="ARBA" id="ARBA00022695"/>
    </source>
</evidence>
<comment type="cofactor">
    <cofactor evidence="8">
        <name>Mg(2+)</name>
        <dbReference type="ChEBI" id="CHEBI:18420"/>
    </cofactor>
    <text evidence="8">Binds 1 Mg(2+) ion per subunit.</text>
</comment>
<evidence type="ECO:0000256" key="7">
    <source>
        <dbReference type="ARBA" id="ARBA00048552"/>
    </source>
</evidence>
<feature type="binding site" evidence="8">
    <location>
        <position position="498"/>
    </location>
    <ligand>
        <name>Mg(2+)</name>
        <dbReference type="ChEBI" id="CHEBI:18420"/>
    </ligand>
</feature>
<comment type="subunit">
    <text evidence="8">In plastids the minimal PEP RNA polymerase catalytic core is composed of four subunits: alpha, beta, beta', and beta''. When a (nuclear-encoded) sigma factor is associated with the core the holoenzyme is formed, which can initiate transcription.</text>
</comment>
<dbReference type="SUPFAM" id="SSF64484">
    <property type="entry name" value="beta and beta-prime subunits of DNA dependent RNA-polymerase"/>
    <property type="match status" value="1"/>
</dbReference>
<dbReference type="PANTHER" id="PTHR19376">
    <property type="entry name" value="DNA-DIRECTED RNA POLYMERASE"/>
    <property type="match status" value="1"/>
</dbReference>
<dbReference type="Gene3D" id="4.10.860.120">
    <property type="entry name" value="RNA polymerase II, clamp domain"/>
    <property type="match status" value="1"/>
</dbReference>
<dbReference type="GO" id="GO:0000428">
    <property type="term" value="C:DNA-directed RNA polymerase complex"/>
    <property type="evidence" value="ECO:0007669"/>
    <property type="project" value="UniProtKB-KW"/>
</dbReference>
<dbReference type="Pfam" id="PF00623">
    <property type="entry name" value="RNA_pol_Rpb1_2"/>
    <property type="match status" value="2"/>
</dbReference>
<evidence type="ECO:0000256" key="9">
    <source>
        <dbReference type="RuleBase" id="RU004279"/>
    </source>
</evidence>
<dbReference type="Gene3D" id="2.40.40.20">
    <property type="match status" value="1"/>
</dbReference>
<evidence type="ECO:0000313" key="11">
    <source>
        <dbReference type="EMBL" id="ADA63593.1"/>
    </source>
</evidence>
<dbReference type="GO" id="GO:0008270">
    <property type="term" value="F:zinc ion binding"/>
    <property type="evidence" value="ECO:0007669"/>
    <property type="project" value="UniProtKB-UniRule"/>
</dbReference>
<dbReference type="SMART" id="SM00663">
    <property type="entry name" value="RPOLA_N"/>
    <property type="match status" value="1"/>
</dbReference>
<dbReference type="GeneID" id="9978503"/>
<keyword evidence="3 8" id="KW-0240">DNA-directed RNA polymerase</keyword>
<dbReference type="GO" id="GO:0003899">
    <property type="term" value="F:DNA-directed RNA polymerase activity"/>
    <property type="evidence" value="ECO:0007669"/>
    <property type="project" value="UniProtKB-UniRule"/>
</dbReference>
<comment type="cofactor">
    <cofactor evidence="8">
        <name>Zn(2+)</name>
        <dbReference type="ChEBI" id="CHEBI:29105"/>
    </cofactor>
    <text evidence="8">Binds 1 Zn(2+) ion per subunit.</text>
</comment>
<evidence type="ECO:0000259" key="10">
    <source>
        <dbReference type="SMART" id="SM00663"/>
    </source>
</evidence>
<dbReference type="InterPro" id="IPR045867">
    <property type="entry name" value="DNA-dir_RpoC_beta_prime"/>
</dbReference>
<dbReference type="AlphaFoldDB" id="E3T2V5"/>
<keyword evidence="6 8" id="KW-0804">Transcription</keyword>
<dbReference type="InterPro" id="IPR034678">
    <property type="entry name" value="RNApol_RpoC1"/>
</dbReference>
<keyword evidence="4 8" id="KW-0808">Transferase</keyword>
<dbReference type="GO" id="GO:0006351">
    <property type="term" value="P:DNA-templated transcription"/>
    <property type="evidence" value="ECO:0007669"/>
    <property type="project" value="UniProtKB-UniRule"/>
</dbReference>
<sequence length="685" mass="78958">MIKKTNHQQLRIELASPEQIRGWAERKLPNGDIVGQVTQPYTLHYKTYRPEKDGLFCERIFGPIKSGVCACGKYQGIDNQDESLRFCKQCGVEFTKSKVRRSRMGYIKMGCAVTHVWYLKRLPSYIANILSKPLKELEKLVYCDLFVSRPVSKKPTLLRLRGLFEHDFYDSGNGSWKSVLPYFFSRTGLREFQDREVSTGADAVQKQLASLDLQDAIDEAYFEWECLSEQDPTGNEWEDQTIQRRKDYLVRRIKLARYFIQTGIKPEWMVLNFLPVLPPELRPMFQLVGGELVTSDLNELYRKILYRNNMLIEFLVKNDYTPEGLIICQKRLVQEAVDSLFDNGIRGQPTKDSHNRPYKSFSDLLEGKEGRFRENLLGKRVDYSGRSVIVVGPTLSLHQCGLPREIALELFQAFIIRGLIGRYFARNLRAAKDMIRNKEPVIWKILREVMKGHPVLLNRAPTLHRLGIQAFQPILMDGRAIRLHPLVCAGFNADFDGDQMAVHVPLSLEAQTEARFLMLSNTNLVSPAAGDPIAIPTQDMLLGLYVLTLEDYRGIYKKKIYSSHQNNFHFFKLPYFSSYDGVLKANECQQINLHSSLWIRSNFSLGIINLINREFPVEIQYDSSGISIQVYDTYQIRRNRNKNILSTYVLTTAGRILFNQQIEEALQGSLKVSPYREKARPVIPI</sequence>
<dbReference type="GO" id="GO:0003677">
    <property type="term" value="F:DNA binding"/>
    <property type="evidence" value="ECO:0007669"/>
    <property type="project" value="UniProtKB-UniRule"/>
</dbReference>
<dbReference type="PANTHER" id="PTHR19376:SF54">
    <property type="entry name" value="DNA-DIRECTED RNA POLYMERASE SUBUNIT BETA"/>
    <property type="match status" value="1"/>
</dbReference>
<accession>E3T2V5</accession>
<evidence type="ECO:0000256" key="3">
    <source>
        <dbReference type="ARBA" id="ARBA00022478"/>
    </source>
</evidence>
<evidence type="ECO:0000256" key="1">
    <source>
        <dbReference type="ARBA" id="ARBA00004026"/>
    </source>
</evidence>
<organism evidence="11">
    <name type="scientific">Equisetum arvense</name>
    <name type="common">Field horsetail</name>
    <name type="synonym">Common horsetail</name>
    <dbReference type="NCBI Taxonomy" id="3258"/>
    <lineage>
        <taxon>Eukaryota</taxon>
        <taxon>Viridiplantae</taxon>
        <taxon>Streptophyta</taxon>
        <taxon>Embryophyta</taxon>
        <taxon>Tracheophyta</taxon>
        <taxon>Polypodiopsida</taxon>
        <taxon>Equisetidae</taxon>
        <taxon>Equisetales</taxon>
        <taxon>Equisetaceae</taxon>
        <taxon>Equisetum</taxon>
    </lineage>
</organism>
<protein>
    <recommendedName>
        <fullName evidence="8">DNA-directed RNA polymerase subunit beta'</fullName>
        <ecNumber evidence="8">2.7.7.6</ecNumber>
    </recommendedName>
    <alternativeName>
        <fullName evidence="8">PEP</fullName>
    </alternativeName>
    <alternativeName>
        <fullName evidence="8">Plastid-encoded RNA polymerase subunit beta'</fullName>
        <shortName evidence="8">RNA polymerase subunit beta'</shortName>
    </alternativeName>
</protein>
<keyword evidence="8" id="KW-0862">Zinc</keyword>
<evidence type="ECO:0000256" key="8">
    <source>
        <dbReference type="HAMAP-Rule" id="MF_01323"/>
    </source>
</evidence>
<keyword evidence="8" id="KW-0479">Metal-binding</keyword>
<dbReference type="InterPro" id="IPR000722">
    <property type="entry name" value="RNA_pol_asu"/>
</dbReference>
<dbReference type="Pfam" id="PF04983">
    <property type="entry name" value="RNA_pol_Rpb1_3"/>
    <property type="match status" value="1"/>
</dbReference>
<proteinExistence type="inferred from homology"/>
<evidence type="ECO:0000256" key="2">
    <source>
        <dbReference type="ARBA" id="ARBA00007207"/>
    </source>
</evidence>
<comment type="function">
    <text evidence="1 8 9">DNA-dependent RNA polymerase catalyzes the transcription of DNA into RNA using the four ribonucleoside triphosphates as substrates.</text>
</comment>
<keyword evidence="11" id="KW-0934">Plastid</keyword>
<feature type="binding site" evidence="8">
    <location>
        <position position="71"/>
    </location>
    <ligand>
        <name>Zn(2+)</name>
        <dbReference type="ChEBI" id="CHEBI:29105"/>
    </ligand>
</feature>